<accession>A0A409YYJ9</accession>
<feature type="region of interest" description="Disordered" evidence="1">
    <location>
        <begin position="1"/>
        <end position="25"/>
    </location>
</feature>
<evidence type="ECO:0000313" key="2">
    <source>
        <dbReference type="EMBL" id="PPR08059.1"/>
    </source>
</evidence>
<proteinExistence type="predicted"/>
<keyword evidence="3" id="KW-1185">Reference proteome</keyword>
<reference evidence="2 3" key="1">
    <citation type="journal article" date="2018" name="Evol. Lett.">
        <title>Horizontal gene cluster transfer increased hallucinogenic mushroom diversity.</title>
        <authorList>
            <person name="Reynolds H.T."/>
            <person name="Vijayakumar V."/>
            <person name="Gluck-Thaler E."/>
            <person name="Korotkin H.B."/>
            <person name="Matheny P.B."/>
            <person name="Slot J.C."/>
        </authorList>
    </citation>
    <scope>NUCLEOTIDE SEQUENCE [LARGE SCALE GENOMIC DNA]</scope>
    <source>
        <strain evidence="2 3">2629</strain>
    </source>
</reference>
<evidence type="ECO:0000313" key="3">
    <source>
        <dbReference type="Proteomes" id="UP000284842"/>
    </source>
</evidence>
<gene>
    <name evidence="2" type="ORF">CVT24_010856</name>
</gene>
<evidence type="ECO:0000256" key="1">
    <source>
        <dbReference type="SAM" id="MobiDB-lite"/>
    </source>
</evidence>
<dbReference type="EMBL" id="NHTK01000170">
    <property type="protein sequence ID" value="PPR08059.1"/>
    <property type="molecule type" value="Genomic_DNA"/>
</dbReference>
<dbReference type="InParanoid" id="A0A409YYJ9"/>
<organism evidence="2 3">
    <name type="scientific">Panaeolus cyanescens</name>
    <dbReference type="NCBI Taxonomy" id="181874"/>
    <lineage>
        <taxon>Eukaryota</taxon>
        <taxon>Fungi</taxon>
        <taxon>Dikarya</taxon>
        <taxon>Basidiomycota</taxon>
        <taxon>Agaricomycotina</taxon>
        <taxon>Agaricomycetes</taxon>
        <taxon>Agaricomycetidae</taxon>
        <taxon>Agaricales</taxon>
        <taxon>Agaricineae</taxon>
        <taxon>Galeropsidaceae</taxon>
        <taxon>Panaeolus</taxon>
    </lineage>
</organism>
<sequence>MSKRRADSEPLQPSNNTKRLCENTDPELINDDLDIARRIAELEEEVSNSAGSVPASPKFPPTTCTNCAFLQQEILRLHKQVIELHEEAADRQLAHVELFHTLYEASKDIQHYQNTLKSVGQQLIQESERSNSYDN</sequence>
<protein>
    <submittedName>
        <fullName evidence="2">Uncharacterized protein</fullName>
    </submittedName>
</protein>
<dbReference type="AlphaFoldDB" id="A0A409YYJ9"/>
<name>A0A409YYJ9_9AGAR</name>
<comment type="caution">
    <text evidence="2">The sequence shown here is derived from an EMBL/GenBank/DDBJ whole genome shotgun (WGS) entry which is preliminary data.</text>
</comment>
<dbReference type="Proteomes" id="UP000284842">
    <property type="component" value="Unassembled WGS sequence"/>
</dbReference>